<dbReference type="PANTHER" id="PTHR16043:SF1">
    <property type="entry name" value="DALR ANTICODON-BINDING DOMAIN-CONTAINING PROTEIN 3"/>
    <property type="match status" value="1"/>
</dbReference>
<evidence type="ECO:0000259" key="1">
    <source>
        <dbReference type="SMART" id="SM00836"/>
    </source>
</evidence>
<evidence type="ECO:0000313" key="2">
    <source>
        <dbReference type="EMBL" id="CAI5767638.1"/>
    </source>
</evidence>
<dbReference type="InterPro" id="IPR008909">
    <property type="entry name" value="DALR_anticod-bd"/>
</dbReference>
<dbReference type="GO" id="GO:0005524">
    <property type="term" value="F:ATP binding"/>
    <property type="evidence" value="ECO:0007669"/>
    <property type="project" value="InterPro"/>
</dbReference>
<organism evidence="2 3">
    <name type="scientific">Podarcis lilfordi</name>
    <name type="common">Lilford's wall lizard</name>
    <dbReference type="NCBI Taxonomy" id="74358"/>
    <lineage>
        <taxon>Eukaryota</taxon>
        <taxon>Metazoa</taxon>
        <taxon>Chordata</taxon>
        <taxon>Craniata</taxon>
        <taxon>Vertebrata</taxon>
        <taxon>Euteleostomi</taxon>
        <taxon>Lepidosauria</taxon>
        <taxon>Squamata</taxon>
        <taxon>Bifurcata</taxon>
        <taxon>Unidentata</taxon>
        <taxon>Episquamata</taxon>
        <taxon>Laterata</taxon>
        <taxon>Lacertibaenia</taxon>
        <taxon>Lacertidae</taxon>
        <taxon>Podarcis</taxon>
    </lineage>
</organism>
<gene>
    <name evidence="2" type="ORF">PODLI_1B035845</name>
</gene>
<dbReference type="SUPFAM" id="SSF47323">
    <property type="entry name" value="Anticodon-binding domain of a subclass of class I aminoacyl-tRNA synthetases"/>
    <property type="match status" value="1"/>
</dbReference>
<dbReference type="GO" id="GO:0004814">
    <property type="term" value="F:arginine-tRNA ligase activity"/>
    <property type="evidence" value="ECO:0007669"/>
    <property type="project" value="InterPro"/>
</dbReference>
<dbReference type="EMBL" id="OX395127">
    <property type="protein sequence ID" value="CAI5767638.1"/>
    <property type="molecule type" value="Genomic_DNA"/>
</dbReference>
<dbReference type="GO" id="GO:0106217">
    <property type="term" value="P:tRNA C3-cytosine methylation"/>
    <property type="evidence" value="ECO:0007669"/>
    <property type="project" value="TreeGrafter"/>
</dbReference>
<reference evidence="2" key="1">
    <citation type="submission" date="2022-12" db="EMBL/GenBank/DDBJ databases">
        <authorList>
            <person name="Alioto T."/>
            <person name="Alioto T."/>
            <person name="Gomez Garrido J."/>
        </authorList>
    </citation>
    <scope>NUCLEOTIDE SEQUENCE</scope>
</reference>
<protein>
    <submittedName>
        <fullName evidence="2">Anticodon-binding domain-containing 3 isoform X1</fullName>
    </submittedName>
</protein>
<proteinExistence type="predicted"/>
<dbReference type="AlphaFoldDB" id="A0AA35JZK7"/>
<sequence>MFIFHHDITSWKTGRTSPLPALQERIPESPAPGVAMETLESRLSVSETLEALNAALRGEAGDDARGPVWFKESSARNLRSRDFLAPQAALMAMFADGQVPDGVAESVSSLKRPGLPPIRSCQKSPAGLTVQLERPAVFEQILKAIPVYAEPPQTAHGHSILLNCVPLHSCKGLNLLSLSHLRAILVTDHLAGTLRAQGMDVHLVPSSVDEEIHRFLHRLRVEWPSGLEASQSPEDIQAMKENLRQCSHATFDQTEQNAFVCKVHLKGFLKEEQEDLEGYDPNVDVFLVTEEKLRHVAELQSVALQCTVAAPVKHCCIVHVVSSEEAFHQQKVDLLLRLLAPQVLTVSQKHLVCGPVKVTRCASPMGALQYFQLRNSQMYEASVLKYGDLSQDDSWTETVGVLTSAAIRFEMLSTTHRNQVLLDVEETSISTKGTKSGAFVMYNCARLATLFETYQRAVEQGLYPAFPQPSELNYASLREEGEWLLLFNSILPFQEILGQVMQVPISSAELRVTASTESICKFLIQLSMDFSSYYNRVHILGEPRPHLFGQMFARLQLMRAVREVFCSALATLHLPPLSQI</sequence>
<feature type="domain" description="DALR anticodon binding" evidence="1">
    <location>
        <begin position="440"/>
        <end position="580"/>
    </location>
</feature>
<dbReference type="GO" id="GO:0000049">
    <property type="term" value="F:tRNA binding"/>
    <property type="evidence" value="ECO:0007669"/>
    <property type="project" value="TreeGrafter"/>
</dbReference>
<dbReference type="PANTHER" id="PTHR16043">
    <property type="entry name" value="DALRD3 PROTEIN"/>
    <property type="match status" value="1"/>
</dbReference>
<keyword evidence="3" id="KW-1185">Reference proteome</keyword>
<dbReference type="InterPro" id="IPR037380">
    <property type="entry name" value="DALRD3"/>
</dbReference>
<dbReference type="InterPro" id="IPR009080">
    <property type="entry name" value="tRNAsynth_Ia_anticodon-bd"/>
</dbReference>
<dbReference type="GO" id="GO:0006420">
    <property type="term" value="P:arginyl-tRNA aminoacylation"/>
    <property type="evidence" value="ECO:0007669"/>
    <property type="project" value="InterPro"/>
</dbReference>
<dbReference type="Proteomes" id="UP001178461">
    <property type="component" value="Chromosome 2"/>
</dbReference>
<dbReference type="Pfam" id="PF05746">
    <property type="entry name" value="DALR_1"/>
    <property type="match status" value="1"/>
</dbReference>
<accession>A0AA35JZK7</accession>
<evidence type="ECO:0000313" key="3">
    <source>
        <dbReference type="Proteomes" id="UP001178461"/>
    </source>
</evidence>
<name>A0AA35JZK7_9SAUR</name>
<dbReference type="Gene3D" id="1.10.730.10">
    <property type="entry name" value="Isoleucyl-tRNA Synthetase, Domain 1"/>
    <property type="match status" value="1"/>
</dbReference>
<dbReference type="SMART" id="SM00836">
    <property type="entry name" value="DALR_1"/>
    <property type="match status" value="1"/>
</dbReference>